<name>A0A668VAB9_OREAU</name>
<reference evidence="8" key="2">
    <citation type="submission" date="2025-09" db="UniProtKB">
        <authorList>
            <consortium name="Ensembl"/>
        </authorList>
    </citation>
    <scope>IDENTIFICATION</scope>
</reference>
<evidence type="ECO:0000256" key="5">
    <source>
        <dbReference type="ARBA" id="ARBA00023186"/>
    </source>
</evidence>
<dbReference type="GO" id="GO:0007186">
    <property type="term" value="P:G protein-coupled receptor signaling pathway"/>
    <property type="evidence" value="ECO:0007669"/>
    <property type="project" value="TreeGrafter"/>
</dbReference>
<reference evidence="8" key="1">
    <citation type="submission" date="2025-08" db="UniProtKB">
        <authorList>
            <consortium name="Ensembl"/>
        </authorList>
    </citation>
    <scope>IDENTIFICATION</scope>
</reference>
<dbReference type="Ensembl" id="ENSOABT00000050131.2">
    <property type="protein sequence ID" value="ENSOABP00000048875.2"/>
    <property type="gene ID" value="ENSOABG00000021798.2"/>
</dbReference>
<comment type="similarity">
    <text evidence="2 6">Belongs to the synembryn family.</text>
</comment>
<evidence type="ECO:0000313" key="9">
    <source>
        <dbReference type="Proteomes" id="UP000472276"/>
    </source>
</evidence>
<evidence type="ECO:0000256" key="1">
    <source>
        <dbReference type="ARBA" id="ARBA00004544"/>
    </source>
</evidence>
<dbReference type="GO" id="GO:0005886">
    <property type="term" value="C:plasma membrane"/>
    <property type="evidence" value="ECO:0007669"/>
    <property type="project" value="TreeGrafter"/>
</dbReference>
<dbReference type="PANTHER" id="PTHR12425">
    <property type="entry name" value="SYNEMBRYN"/>
    <property type="match status" value="1"/>
</dbReference>
<accession>A0A668VAB9</accession>
<comment type="subcellular location">
    <subcellularLocation>
        <location evidence="1">Cytoplasm</location>
        <location evidence="1">Cell cortex</location>
    </subcellularLocation>
</comment>
<dbReference type="GO" id="GO:0005085">
    <property type="term" value="F:guanyl-nucleotide exchange factor activity"/>
    <property type="evidence" value="ECO:0007669"/>
    <property type="project" value="UniProtKB-UniRule"/>
</dbReference>
<dbReference type="AlphaFoldDB" id="A0A668VAB9"/>
<dbReference type="GO" id="GO:0001965">
    <property type="term" value="F:G-protein alpha-subunit binding"/>
    <property type="evidence" value="ECO:0007669"/>
    <property type="project" value="UniProtKB-UniRule"/>
</dbReference>
<dbReference type="InterPro" id="IPR019318">
    <property type="entry name" value="Gua_nucleotide_exch_fac_Ric8"/>
</dbReference>
<dbReference type="InterPro" id="IPR008376">
    <property type="entry name" value="Chaperone_Ric-8_A/B"/>
</dbReference>
<keyword evidence="3 6" id="KW-0963">Cytoplasm</keyword>
<comment type="function">
    <text evidence="6">Chaperone that specifically binds and folds nascent G alpha proteins prior to G protein heterotrimer formation. Also acts as a guanine nucleotide exchange factor (GEF) for G alpha proteins by stimulating exchange of bound GDP for free GTP.</text>
</comment>
<dbReference type="PANTHER" id="PTHR12425:SF3">
    <property type="entry name" value="SYNEMBRYN"/>
    <property type="match status" value="1"/>
</dbReference>
<keyword evidence="4 6" id="KW-0344">Guanine-nucleotide releasing factor</keyword>
<evidence type="ECO:0000256" key="4">
    <source>
        <dbReference type="ARBA" id="ARBA00022658"/>
    </source>
</evidence>
<dbReference type="Pfam" id="PF10165">
    <property type="entry name" value="Ric8"/>
    <property type="match status" value="1"/>
</dbReference>
<feature type="region of interest" description="Disordered" evidence="7">
    <location>
        <begin position="437"/>
        <end position="461"/>
    </location>
</feature>
<organism evidence="8 9">
    <name type="scientific">Oreochromis aureus</name>
    <name type="common">Israeli tilapia</name>
    <name type="synonym">Chromis aureus</name>
    <dbReference type="NCBI Taxonomy" id="47969"/>
    <lineage>
        <taxon>Eukaryota</taxon>
        <taxon>Metazoa</taxon>
        <taxon>Chordata</taxon>
        <taxon>Craniata</taxon>
        <taxon>Vertebrata</taxon>
        <taxon>Euteleostomi</taxon>
        <taxon>Actinopterygii</taxon>
        <taxon>Neopterygii</taxon>
        <taxon>Teleostei</taxon>
        <taxon>Neoteleostei</taxon>
        <taxon>Acanthomorphata</taxon>
        <taxon>Ovalentaria</taxon>
        <taxon>Cichlomorphae</taxon>
        <taxon>Cichliformes</taxon>
        <taxon>Cichlidae</taxon>
        <taxon>African cichlids</taxon>
        <taxon>Pseudocrenilabrinae</taxon>
        <taxon>Oreochromini</taxon>
        <taxon>Oreochromis</taxon>
    </lineage>
</organism>
<dbReference type="GO" id="GO:0005938">
    <property type="term" value="C:cell cortex"/>
    <property type="evidence" value="ECO:0007669"/>
    <property type="project" value="UniProtKB-SubCell"/>
</dbReference>
<proteinExistence type="inferred from homology"/>
<evidence type="ECO:0000256" key="2">
    <source>
        <dbReference type="ARBA" id="ARBA00009049"/>
    </source>
</evidence>
<evidence type="ECO:0000256" key="6">
    <source>
        <dbReference type="RuleBase" id="RU369048"/>
    </source>
</evidence>
<dbReference type="Proteomes" id="UP000472276">
    <property type="component" value="Unassembled WGS sequence"/>
</dbReference>
<feature type="region of interest" description="Disordered" evidence="7">
    <location>
        <begin position="395"/>
        <end position="414"/>
    </location>
</feature>
<comment type="subunit">
    <text evidence="6">Interacts with some GDP-bound G alpha proteins. Does not interact with G-alpha proteins when they are in complex with subunits beta and gamma.</text>
</comment>
<sequence>MASSVDLLWRYANCRGSSESGSEEQTKSLTSFSKHLLTMGVRATGRQSFNEEMVEDLGTETMVAILKQAGTTDRERERLKMCVKTPATPPHILLRHICLKAQWFVCSCQERGVSVLTKALEQCLAVRWGVEYEVLTDSTQPPISMEVSQKVIEILKTLFNITHMFHRQEPDEEDAALYRHLVAVLRHCLLLSCEGEDTLEELQGHTVNVLSALPLTCLDVLVSVQVDQASHKCEGVNMDCVHNLLLFMNRRLNRGQKLKEKLTPVLNLLTESSRVHRETRHYLRQKILPPLRDVAIRPEQDSSLRGQLVRLMTHVDTDVKDCAAELLFVLCKENVSRFVKYTGYGNAAGLLAARGLLNGRMSSSNSQYSSDSDSDTEEYREAKAKINLVTGRVEADQPDPMEGMTTKRKKSDQIIQPMGVTAEGRLAPLWGQMSDCTLEEEEEEEEELNLMPEGGKDSQME</sequence>
<keyword evidence="5" id="KW-0143">Chaperone</keyword>
<evidence type="ECO:0000256" key="7">
    <source>
        <dbReference type="SAM" id="MobiDB-lite"/>
    </source>
</evidence>
<evidence type="ECO:0000256" key="3">
    <source>
        <dbReference type="ARBA" id="ARBA00022490"/>
    </source>
</evidence>
<evidence type="ECO:0000313" key="8">
    <source>
        <dbReference type="Ensembl" id="ENSOABP00000048875.2"/>
    </source>
</evidence>
<feature type="compositionally biased region" description="Acidic residues" evidence="7">
    <location>
        <begin position="437"/>
        <end position="448"/>
    </location>
</feature>
<protein>
    <recommendedName>
        <fullName evidence="6">Synembryn</fullName>
    </recommendedName>
    <alternativeName>
        <fullName evidence="6">Protein Ric-8</fullName>
    </alternativeName>
</protein>
<dbReference type="PRINTS" id="PR01802">
    <property type="entry name" value="SYNEMBRYN"/>
</dbReference>
<keyword evidence="9" id="KW-1185">Reference proteome</keyword>